<sequence>MHAVILSAGQGSRLAPLTASVPKCLIEFSGRTLLEWQLAALADAGVAQVTVVTGFEAAQVRDRLERGHWPHVATLHNPFFRIADNISSVWLARDALLGGDALILNGDTLVGPALIAAALRHAVAPVNVTTATKAEYDADDMKVTLAGDRVTAVSKQLPPGETDAESIGMLVFRRDGGARFAGAVDSAIARDGGTGNYYLSAVSELAQSGLVGAADVTGHASAEVDFPADLPRARALTARWRSAPWAQPPRVVPFARSARS</sequence>
<feature type="domain" description="Nucleotidyl transferase" evidence="3">
    <location>
        <begin position="3"/>
        <end position="134"/>
    </location>
</feature>
<evidence type="ECO:0000259" key="3">
    <source>
        <dbReference type="Pfam" id="PF00483"/>
    </source>
</evidence>
<name>A0A552UGR3_9SPHN</name>
<organism evidence="4 5">
    <name type="scientific">Glacieibacterium frigidum</name>
    <dbReference type="NCBI Taxonomy" id="2593303"/>
    <lineage>
        <taxon>Bacteria</taxon>
        <taxon>Pseudomonadati</taxon>
        <taxon>Pseudomonadota</taxon>
        <taxon>Alphaproteobacteria</taxon>
        <taxon>Sphingomonadales</taxon>
        <taxon>Sphingosinicellaceae</taxon>
        <taxon>Glacieibacterium</taxon>
    </lineage>
</organism>
<dbReference type="SUPFAM" id="SSF53448">
    <property type="entry name" value="Nucleotide-diphospho-sugar transferases"/>
    <property type="match status" value="1"/>
</dbReference>
<dbReference type="InterPro" id="IPR050065">
    <property type="entry name" value="GlmU-like"/>
</dbReference>
<dbReference type="Gene3D" id="3.90.550.10">
    <property type="entry name" value="Spore Coat Polysaccharide Biosynthesis Protein SpsA, Chain A"/>
    <property type="match status" value="1"/>
</dbReference>
<keyword evidence="2 4" id="KW-0548">Nucleotidyltransferase</keyword>
<dbReference type="InterPro" id="IPR005835">
    <property type="entry name" value="NTP_transferase_dom"/>
</dbReference>
<dbReference type="PANTHER" id="PTHR43584">
    <property type="entry name" value="NUCLEOTIDYL TRANSFERASE"/>
    <property type="match status" value="1"/>
</dbReference>
<dbReference type="Pfam" id="PF00483">
    <property type="entry name" value="NTP_transferase"/>
    <property type="match status" value="1"/>
</dbReference>
<dbReference type="EMBL" id="VJWA01000001">
    <property type="protein sequence ID" value="TRW17412.1"/>
    <property type="molecule type" value="Genomic_DNA"/>
</dbReference>
<dbReference type="OrthoDB" id="9814110at2"/>
<keyword evidence="5" id="KW-1185">Reference proteome</keyword>
<dbReference type="CDD" id="cd02523">
    <property type="entry name" value="PC_cytidylyltransferase"/>
    <property type="match status" value="1"/>
</dbReference>
<dbReference type="Proteomes" id="UP000317894">
    <property type="component" value="Unassembled WGS sequence"/>
</dbReference>
<evidence type="ECO:0000256" key="2">
    <source>
        <dbReference type="ARBA" id="ARBA00022695"/>
    </source>
</evidence>
<dbReference type="GO" id="GO:0016779">
    <property type="term" value="F:nucleotidyltransferase activity"/>
    <property type="evidence" value="ECO:0007669"/>
    <property type="project" value="UniProtKB-KW"/>
</dbReference>
<accession>A0A552UGR3</accession>
<keyword evidence="1 4" id="KW-0808">Transferase</keyword>
<dbReference type="AlphaFoldDB" id="A0A552UGR3"/>
<comment type="caution">
    <text evidence="4">The sequence shown here is derived from an EMBL/GenBank/DDBJ whole genome shotgun (WGS) entry which is preliminary data.</text>
</comment>
<evidence type="ECO:0000313" key="4">
    <source>
        <dbReference type="EMBL" id="TRW17412.1"/>
    </source>
</evidence>
<dbReference type="InterPro" id="IPR029044">
    <property type="entry name" value="Nucleotide-diphossugar_trans"/>
</dbReference>
<evidence type="ECO:0000313" key="5">
    <source>
        <dbReference type="Proteomes" id="UP000317894"/>
    </source>
</evidence>
<evidence type="ECO:0000256" key="1">
    <source>
        <dbReference type="ARBA" id="ARBA00022679"/>
    </source>
</evidence>
<dbReference type="RefSeq" id="WP_143554957.1">
    <property type="nucleotide sequence ID" value="NZ_VJWA01000001.1"/>
</dbReference>
<gene>
    <name evidence="4" type="ORF">FMM06_04390</name>
</gene>
<reference evidence="4 5" key="1">
    <citation type="submission" date="2019-07" db="EMBL/GenBank/DDBJ databases">
        <title>Novel species isolated from glacier.</title>
        <authorList>
            <person name="Liu Q."/>
            <person name="Xin Y.-H."/>
        </authorList>
    </citation>
    <scope>NUCLEOTIDE SEQUENCE [LARGE SCALE GENOMIC DNA]</scope>
    <source>
        <strain evidence="4 5">LB1R16</strain>
    </source>
</reference>
<proteinExistence type="predicted"/>
<protein>
    <submittedName>
        <fullName evidence="4">Phosphocholine cytidylyltransferase family protein</fullName>
    </submittedName>
</protein>
<dbReference type="PANTHER" id="PTHR43584:SF8">
    <property type="entry name" value="N-ACETYLMURAMATE ALPHA-1-PHOSPHATE URIDYLYLTRANSFERASE"/>
    <property type="match status" value="1"/>
</dbReference>